<dbReference type="AlphaFoldDB" id="A0A0C9YBV1"/>
<dbReference type="OrthoDB" id="2606602at2759"/>
<dbReference type="EMBL" id="KN834226">
    <property type="protein sequence ID" value="KIK11404.1"/>
    <property type="molecule type" value="Genomic_DNA"/>
</dbReference>
<evidence type="ECO:0000313" key="2">
    <source>
        <dbReference type="Proteomes" id="UP000054018"/>
    </source>
</evidence>
<protein>
    <submittedName>
        <fullName evidence="1">Uncharacterized protein</fullName>
    </submittedName>
</protein>
<evidence type="ECO:0000313" key="1">
    <source>
        <dbReference type="EMBL" id="KIK11404.1"/>
    </source>
</evidence>
<proteinExistence type="predicted"/>
<feature type="non-terminal residue" evidence="1">
    <location>
        <position position="59"/>
    </location>
</feature>
<gene>
    <name evidence="1" type="ORF">PISMIDRAFT_82100</name>
</gene>
<reference evidence="2" key="2">
    <citation type="submission" date="2015-01" db="EMBL/GenBank/DDBJ databases">
        <title>Evolutionary Origins and Diversification of the Mycorrhizal Mutualists.</title>
        <authorList>
            <consortium name="DOE Joint Genome Institute"/>
            <consortium name="Mycorrhizal Genomics Consortium"/>
            <person name="Kohler A."/>
            <person name="Kuo A."/>
            <person name="Nagy L.G."/>
            <person name="Floudas D."/>
            <person name="Copeland A."/>
            <person name="Barry K.W."/>
            <person name="Cichocki N."/>
            <person name="Veneault-Fourrey C."/>
            <person name="LaButti K."/>
            <person name="Lindquist E.A."/>
            <person name="Lipzen A."/>
            <person name="Lundell T."/>
            <person name="Morin E."/>
            <person name="Murat C."/>
            <person name="Riley R."/>
            <person name="Ohm R."/>
            <person name="Sun H."/>
            <person name="Tunlid A."/>
            <person name="Henrissat B."/>
            <person name="Grigoriev I.V."/>
            <person name="Hibbett D.S."/>
            <person name="Martin F."/>
        </authorList>
    </citation>
    <scope>NUCLEOTIDE SEQUENCE [LARGE SCALE GENOMIC DNA]</scope>
    <source>
        <strain evidence="2">441</strain>
    </source>
</reference>
<accession>A0A0C9YBV1</accession>
<dbReference type="Proteomes" id="UP000054018">
    <property type="component" value="Unassembled WGS sequence"/>
</dbReference>
<organism evidence="1 2">
    <name type="scientific">Pisolithus microcarpus 441</name>
    <dbReference type="NCBI Taxonomy" id="765257"/>
    <lineage>
        <taxon>Eukaryota</taxon>
        <taxon>Fungi</taxon>
        <taxon>Dikarya</taxon>
        <taxon>Basidiomycota</taxon>
        <taxon>Agaricomycotina</taxon>
        <taxon>Agaricomycetes</taxon>
        <taxon>Agaricomycetidae</taxon>
        <taxon>Boletales</taxon>
        <taxon>Sclerodermatineae</taxon>
        <taxon>Pisolithaceae</taxon>
        <taxon>Pisolithus</taxon>
    </lineage>
</organism>
<keyword evidence="2" id="KW-1185">Reference proteome</keyword>
<name>A0A0C9YBV1_9AGAM</name>
<feature type="non-terminal residue" evidence="1">
    <location>
        <position position="1"/>
    </location>
</feature>
<reference evidence="1 2" key="1">
    <citation type="submission" date="2014-04" db="EMBL/GenBank/DDBJ databases">
        <authorList>
            <consortium name="DOE Joint Genome Institute"/>
            <person name="Kuo A."/>
            <person name="Kohler A."/>
            <person name="Costa M.D."/>
            <person name="Nagy L.G."/>
            <person name="Floudas D."/>
            <person name="Copeland A."/>
            <person name="Barry K.W."/>
            <person name="Cichocki N."/>
            <person name="Veneault-Fourrey C."/>
            <person name="LaButti K."/>
            <person name="Lindquist E.A."/>
            <person name="Lipzen A."/>
            <person name="Lundell T."/>
            <person name="Morin E."/>
            <person name="Murat C."/>
            <person name="Sun H."/>
            <person name="Tunlid A."/>
            <person name="Henrissat B."/>
            <person name="Grigoriev I.V."/>
            <person name="Hibbett D.S."/>
            <person name="Martin F."/>
            <person name="Nordberg H.P."/>
            <person name="Cantor M.N."/>
            <person name="Hua S.X."/>
        </authorList>
    </citation>
    <scope>NUCLEOTIDE SEQUENCE [LARGE SCALE GENOMIC DNA]</scope>
    <source>
        <strain evidence="1 2">441</strain>
    </source>
</reference>
<sequence length="59" mass="6787">EDQEERDQAKNWVESRSCPGWRGGVLCVDRSPINLFQKPGWHGEGFFDCKSRYSLSAQV</sequence>
<dbReference type="HOGENOM" id="CLU_210663_0_0_1"/>